<dbReference type="EMBL" id="NKCI01000541">
    <property type="protein sequence ID" value="RSL40088.1"/>
    <property type="molecule type" value="Genomic_DNA"/>
</dbReference>
<dbReference type="AlphaFoldDB" id="A0A428NH74"/>
<dbReference type="Gene3D" id="3.30.710.10">
    <property type="entry name" value="Potassium Channel Kv1.1, Chain A"/>
    <property type="match status" value="1"/>
</dbReference>
<evidence type="ECO:0008006" key="3">
    <source>
        <dbReference type="Google" id="ProtNLM"/>
    </source>
</evidence>
<accession>A0A428NH74</accession>
<dbReference type="InterPro" id="IPR011333">
    <property type="entry name" value="SKP1/BTB/POZ_sf"/>
</dbReference>
<keyword evidence="2" id="KW-1185">Reference proteome</keyword>
<evidence type="ECO:0000313" key="2">
    <source>
        <dbReference type="Proteomes" id="UP000288168"/>
    </source>
</evidence>
<protein>
    <recommendedName>
        <fullName evidence="3">BTB domain-containing protein</fullName>
    </recommendedName>
</protein>
<dbReference type="Proteomes" id="UP000288168">
    <property type="component" value="Unassembled WGS sequence"/>
</dbReference>
<reference evidence="1 2" key="1">
    <citation type="submission" date="2017-06" db="EMBL/GenBank/DDBJ databases">
        <title>Comparative genomic analysis of Ambrosia Fusariam Clade fungi.</title>
        <authorList>
            <person name="Stajich J.E."/>
            <person name="Carrillo J."/>
            <person name="Kijimoto T."/>
            <person name="Eskalen A."/>
            <person name="O'Donnell K."/>
            <person name="Kasson M."/>
        </authorList>
    </citation>
    <scope>NUCLEOTIDE SEQUENCE [LARGE SCALE GENOMIC DNA]</scope>
    <source>
        <strain evidence="1 2">NRRL62584</strain>
    </source>
</reference>
<dbReference type="PANTHER" id="PTHR47843">
    <property type="entry name" value="BTB DOMAIN-CONTAINING PROTEIN-RELATED"/>
    <property type="match status" value="1"/>
</dbReference>
<dbReference type="PANTHER" id="PTHR47843:SF3">
    <property type="entry name" value="BTB DOMAIN-CONTAINING PROTEIN"/>
    <property type="match status" value="1"/>
</dbReference>
<sequence length="386" mass="42644">MLYSDSLPGQFGLPGIKPAQVEQVLTTRVTKFAIGGRKIEFSVHSGLISALSTRLHSLIQASQAEGSKEDCVSFEDVDDDVFSRFVQFAYCGSYAGFDPAGEDLRERSSRASTMDATGSTKSIDVPDSLPTGINIGGASSGFGLFCFGHWDKPIFGQTSVIQSTGRPFEQPAKKQGTARVFGQSLDRRNSLGLPYSLASWTTTAIDWADAQASCEYCSQVKSHGRVPCNCELRKPGHRGKKQEYVSNFMRTYVPATDLWQNVRQSRSDPRSEHFKSILIGHVRVWAFARRFVVEPLMDLSCINLARELAYWVMSVQTFVPIFGELVRFIYGSCEGDKLRLLVAQFAACVVEDVSHLEGWDELLTEVPAFAVGLVRELADRYASGSK</sequence>
<evidence type="ECO:0000313" key="1">
    <source>
        <dbReference type="EMBL" id="RSL40088.1"/>
    </source>
</evidence>
<proteinExistence type="predicted"/>
<gene>
    <name evidence="1" type="ORF">CEP54_016194</name>
</gene>
<dbReference type="CDD" id="cd18186">
    <property type="entry name" value="BTB_POZ_ZBTB_KLHL-like"/>
    <property type="match status" value="1"/>
</dbReference>
<name>A0A428NH74_9HYPO</name>
<dbReference type="OrthoDB" id="9997739at2759"/>
<organism evidence="1 2">
    <name type="scientific">Fusarium duplospermum</name>
    <dbReference type="NCBI Taxonomy" id="1325734"/>
    <lineage>
        <taxon>Eukaryota</taxon>
        <taxon>Fungi</taxon>
        <taxon>Dikarya</taxon>
        <taxon>Ascomycota</taxon>
        <taxon>Pezizomycotina</taxon>
        <taxon>Sordariomycetes</taxon>
        <taxon>Hypocreomycetidae</taxon>
        <taxon>Hypocreales</taxon>
        <taxon>Nectriaceae</taxon>
        <taxon>Fusarium</taxon>
        <taxon>Fusarium solani species complex</taxon>
    </lineage>
</organism>
<comment type="caution">
    <text evidence="1">The sequence shown here is derived from an EMBL/GenBank/DDBJ whole genome shotgun (WGS) entry which is preliminary data.</text>
</comment>